<organism evidence="1 2">
    <name type="scientific">Rubinisphaera brasiliensis (strain ATCC 49424 / DSM 5305 / JCM 21570 / IAM 15109 / NBRC 103401 / IFAM 1448)</name>
    <name type="common">Planctomyces brasiliensis</name>
    <dbReference type="NCBI Taxonomy" id="756272"/>
    <lineage>
        <taxon>Bacteria</taxon>
        <taxon>Pseudomonadati</taxon>
        <taxon>Planctomycetota</taxon>
        <taxon>Planctomycetia</taxon>
        <taxon>Planctomycetales</taxon>
        <taxon>Planctomycetaceae</taxon>
        <taxon>Rubinisphaera</taxon>
    </lineage>
</organism>
<dbReference type="KEGG" id="pbs:Plabr_2866"/>
<keyword evidence="2" id="KW-1185">Reference proteome</keyword>
<dbReference type="AlphaFoldDB" id="F0SFK5"/>
<dbReference type="EMBL" id="CP002546">
    <property type="protein sequence ID" value="ADY60465.1"/>
    <property type="molecule type" value="Genomic_DNA"/>
</dbReference>
<dbReference type="Proteomes" id="UP000006860">
    <property type="component" value="Chromosome"/>
</dbReference>
<protein>
    <submittedName>
        <fullName evidence="1">Uncharacterized protein</fullName>
    </submittedName>
</protein>
<dbReference type="HOGENOM" id="CLU_1873901_0_0_0"/>
<accession>F0SFK5</accession>
<reference evidence="2" key="1">
    <citation type="submission" date="2011-02" db="EMBL/GenBank/DDBJ databases">
        <title>The complete genome of Planctomyces brasiliensis DSM 5305.</title>
        <authorList>
            <person name="Lucas S."/>
            <person name="Copeland A."/>
            <person name="Lapidus A."/>
            <person name="Bruce D."/>
            <person name="Goodwin L."/>
            <person name="Pitluck S."/>
            <person name="Kyrpides N."/>
            <person name="Mavromatis K."/>
            <person name="Pagani I."/>
            <person name="Ivanova N."/>
            <person name="Ovchinnikova G."/>
            <person name="Lu M."/>
            <person name="Detter J.C."/>
            <person name="Han C."/>
            <person name="Land M."/>
            <person name="Hauser L."/>
            <person name="Markowitz V."/>
            <person name="Cheng J.-F."/>
            <person name="Hugenholtz P."/>
            <person name="Woyke T."/>
            <person name="Wu D."/>
            <person name="Tindall B."/>
            <person name="Pomrenke H.G."/>
            <person name="Brambilla E."/>
            <person name="Klenk H.-P."/>
            <person name="Eisen J.A."/>
        </authorList>
    </citation>
    <scope>NUCLEOTIDE SEQUENCE [LARGE SCALE GENOMIC DNA]</scope>
    <source>
        <strain evidence="2">ATCC 49424 / DSM 5305 / JCM 21570 / NBRC 103401 / IFAM 1448</strain>
    </source>
</reference>
<name>F0SFK5_RUBBR</name>
<proteinExistence type="predicted"/>
<evidence type="ECO:0000313" key="2">
    <source>
        <dbReference type="Proteomes" id="UP000006860"/>
    </source>
</evidence>
<evidence type="ECO:0000313" key="1">
    <source>
        <dbReference type="EMBL" id="ADY60465.1"/>
    </source>
</evidence>
<sequence>MSAAHYRYHLSNALPHRRLIFEVRIARFAARFREAVLKPECSVIHSGDPLRCFCLSIEFACLCMLAIVCCLCCDGRIAPRFLWSFSAIQSVRLASELLPCCVIVSCDFDCDFDGRKQVARDALSESFLCFGLGTVC</sequence>
<gene>
    <name evidence="1" type="ordered locus">Plabr_2866</name>
</gene>